<dbReference type="CDD" id="cd01949">
    <property type="entry name" value="GGDEF"/>
    <property type="match status" value="1"/>
</dbReference>
<reference evidence="4 5" key="1">
    <citation type="submission" date="2019-12" db="EMBL/GenBank/DDBJ databases">
        <title>Roseobacter cerasinus sp. nov., isolated from seawater around aquaculture.</title>
        <authorList>
            <person name="Muramatsu S."/>
            <person name="Takabe Y."/>
            <person name="Mori K."/>
            <person name="Takaichi S."/>
            <person name="Hanada S."/>
        </authorList>
    </citation>
    <scope>NUCLEOTIDE SEQUENCE [LARGE SCALE GENOMIC DNA]</scope>
    <source>
        <strain evidence="4 5">AI77</strain>
    </source>
</reference>
<dbReference type="SUPFAM" id="SSF141868">
    <property type="entry name" value="EAL domain-like"/>
    <property type="match status" value="1"/>
</dbReference>
<dbReference type="PROSITE" id="PS50883">
    <property type="entry name" value="EAL"/>
    <property type="match status" value="1"/>
</dbReference>
<dbReference type="Proteomes" id="UP000436522">
    <property type="component" value="Unassembled WGS sequence"/>
</dbReference>
<feature type="transmembrane region" description="Helical" evidence="1">
    <location>
        <begin position="36"/>
        <end position="54"/>
    </location>
</feature>
<name>A0A640VQD3_9RHOB</name>
<dbReference type="InterPro" id="IPR029787">
    <property type="entry name" value="Nucleotide_cyclase"/>
</dbReference>
<dbReference type="Pfam" id="PF00990">
    <property type="entry name" value="GGDEF"/>
    <property type="match status" value="1"/>
</dbReference>
<evidence type="ECO:0000256" key="1">
    <source>
        <dbReference type="SAM" id="Phobius"/>
    </source>
</evidence>
<feature type="domain" description="EAL" evidence="2">
    <location>
        <begin position="287"/>
        <end position="537"/>
    </location>
</feature>
<dbReference type="InterPro" id="IPR001633">
    <property type="entry name" value="EAL_dom"/>
</dbReference>
<dbReference type="SMART" id="SM00052">
    <property type="entry name" value="EAL"/>
    <property type="match status" value="1"/>
</dbReference>
<dbReference type="Gene3D" id="3.30.70.270">
    <property type="match status" value="1"/>
</dbReference>
<dbReference type="AlphaFoldDB" id="A0A640VQD3"/>
<dbReference type="InterPro" id="IPR043128">
    <property type="entry name" value="Rev_trsase/Diguanyl_cyclase"/>
</dbReference>
<feature type="domain" description="GGDEF" evidence="3">
    <location>
        <begin position="146"/>
        <end position="278"/>
    </location>
</feature>
<dbReference type="PANTHER" id="PTHR44757">
    <property type="entry name" value="DIGUANYLATE CYCLASE DGCP"/>
    <property type="match status" value="1"/>
</dbReference>
<keyword evidence="1" id="KW-1133">Transmembrane helix</keyword>
<dbReference type="InterPro" id="IPR000160">
    <property type="entry name" value="GGDEF_dom"/>
</dbReference>
<dbReference type="InterPro" id="IPR035919">
    <property type="entry name" value="EAL_sf"/>
</dbReference>
<dbReference type="OrthoDB" id="9814202at2"/>
<proteinExistence type="predicted"/>
<gene>
    <name evidence="4" type="ORF">So717_10540</name>
</gene>
<evidence type="ECO:0000313" key="5">
    <source>
        <dbReference type="Proteomes" id="UP000436522"/>
    </source>
</evidence>
<keyword evidence="1" id="KW-0472">Membrane</keyword>
<dbReference type="PANTHER" id="PTHR44757:SF2">
    <property type="entry name" value="BIOFILM ARCHITECTURE MAINTENANCE PROTEIN MBAA"/>
    <property type="match status" value="1"/>
</dbReference>
<keyword evidence="5" id="KW-1185">Reference proteome</keyword>
<keyword evidence="1" id="KW-0812">Transmembrane</keyword>
<evidence type="ECO:0000259" key="3">
    <source>
        <dbReference type="PROSITE" id="PS50887"/>
    </source>
</evidence>
<protein>
    <recommendedName>
        <fullName evidence="6">Diguanylate cyclase/phosphodiesterase</fullName>
    </recommendedName>
</protein>
<dbReference type="PROSITE" id="PS50887">
    <property type="entry name" value="GGDEF"/>
    <property type="match status" value="1"/>
</dbReference>
<evidence type="ECO:0000259" key="2">
    <source>
        <dbReference type="PROSITE" id="PS50883"/>
    </source>
</evidence>
<dbReference type="Pfam" id="PF00563">
    <property type="entry name" value="EAL"/>
    <property type="match status" value="1"/>
</dbReference>
<comment type="caution">
    <text evidence="4">The sequence shown here is derived from an EMBL/GenBank/DDBJ whole genome shotgun (WGS) entry which is preliminary data.</text>
</comment>
<dbReference type="Gene3D" id="3.20.20.450">
    <property type="entry name" value="EAL domain"/>
    <property type="match status" value="1"/>
</dbReference>
<evidence type="ECO:0000313" key="4">
    <source>
        <dbReference type="EMBL" id="GFE49301.1"/>
    </source>
</evidence>
<evidence type="ECO:0008006" key="6">
    <source>
        <dbReference type="Google" id="ProtNLM"/>
    </source>
</evidence>
<dbReference type="EMBL" id="BLIV01000002">
    <property type="protein sequence ID" value="GFE49301.1"/>
    <property type="molecule type" value="Genomic_DNA"/>
</dbReference>
<accession>A0A640VQD3</accession>
<dbReference type="SMART" id="SM00267">
    <property type="entry name" value="GGDEF"/>
    <property type="match status" value="1"/>
</dbReference>
<dbReference type="NCBIfam" id="TIGR00254">
    <property type="entry name" value="GGDEF"/>
    <property type="match status" value="1"/>
</dbReference>
<organism evidence="4 5">
    <name type="scientific">Roseobacter cerasinus</name>
    <dbReference type="NCBI Taxonomy" id="2602289"/>
    <lineage>
        <taxon>Bacteria</taxon>
        <taxon>Pseudomonadati</taxon>
        <taxon>Pseudomonadota</taxon>
        <taxon>Alphaproteobacteria</taxon>
        <taxon>Rhodobacterales</taxon>
        <taxon>Roseobacteraceae</taxon>
        <taxon>Roseobacter</taxon>
    </lineage>
</organism>
<sequence>MVHPLETVDAYDLPTGLSKVGVMFEKMRRAKWTTKVFNVHTAFFLSAIVTWPVFAELELFEAFYEFSRAHENWDLDELVLLVGNLSIALIVSSIYRSRQLRKVVRERAQEYERAERNARHDPLTGLMNRRAFGEVMQKIEAQDTPEGRYMAMIDLDRFKPINDLQGHAAGDAILRRVADRLVEHTGSTDLVARLGGDEFVVIFDTKRPSAAVERLARRLLHAMEKPFEYEGAQLHISCSIGLAHWASGVSQSTALAQADRALYTAKNIGRARFAWYDADLDRDATERAQIETDLREAIVTGQVQPWFQPIVEINAQRLTGFEVLARWTHPERGAIAPEVFIEIAEDSGQISALSNSLLRRACLAARDWDASLSMSFNISPRQFHHPALVSDIKLIIDETGFDPTRLTIEVTERSVIRDFETAREKLNALKAMGISVALDDFGTGYSSLASLRQLPFDRIKIDRGFITNIEQQPQNQKIVSGIMSLARGLELDVTAEGIESREDLDFVKQLDCALGQGFLFDKAVSPDEVAWLLQTKWSNLRGSRTPGDGETPDRSFKAG</sequence>
<dbReference type="SUPFAM" id="SSF55073">
    <property type="entry name" value="Nucleotide cyclase"/>
    <property type="match status" value="1"/>
</dbReference>
<dbReference type="InterPro" id="IPR052155">
    <property type="entry name" value="Biofilm_reg_signaling"/>
</dbReference>
<dbReference type="CDD" id="cd01948">
    <property type="entry name" value="EAL"/>
    <property type="match status" value="1"/>
</dbReference>
<dbReference type="RefSeq" id="WP_159975180.1">
    <property type="nucleotide sequence ID" value="NZ_BLIV01000002.1"/>
</dbReference>